<dbReference type="InterPro" id="IPR019951">
    <property type="entry name" value="F420_OxRdatse_Rv3520c_pred"/>
</dbReference>
<keyword evidence="1 3" id="KW-0560">Oxidoreductase</keyword>
<name>A0ABU2H2L0_9ACTN</name>
<dbReference type="InterPro" id="IPR011251">
    <property type="entry name" value="Luciferase-like_dom"/>
</dbReference>
<dbReference type="RefSeq" id="WP_310910996.1">
    <property type="nucleotide sequence ID" value="NZ_JAVLVT010000001.1"/>
</dbReference>
<organism evidence="3 4">
    <name type="scientific">Lipingzhangella rawalii</name>
    <dbReference type="NCBI Taxonomy" id="2055835"/>
    <lineage>
        <taxon>Bacteria</taxon>
        <taxon>Bacillati</taxon>
        <taxon>Actinomycetota</taxon>
        <taxon>Actinomycetes</taxon>
        <taxon>Streptosporangiales</taxon>
        <taxon>Nocardiopsidaceae</taxon>
        <taxon>Lipingzhangella</taxon>
    </lineage>
</organism>
<evidence type="ECO:0000259" key="2">
    <source>
        <dbReference type="Pfam" id="PF00296"/>
    </source>
</evidence>
<dbReference type="InterPro" id="IPR036661">
    <property type="entry name" value="Luciferase-like_sf"/>
</dbReference>
<dbReference type="PANTHER" id="PTHR43244:SF1">
    <property type="entry name" value="5,10-METHYLENETETRAHYDROMETHANOPTERIN REDUCTASE"/>
    <property type="match status" value="1"/>
</dbReference>
<dbReference type="InterPro" id="IPR050564">
    <property type="entry name" value="F420-G6PD/mer"/>
</dbReference>
<keyword evidence="4" id="KW-1185">Reference proteome</keyword>
<evidence type="ECO:0000313" key="3">
    <source>
        <dbReference type="EMBL" id="MDS1269531.1"/>
    </source>
</evidence>
<accession>A0ABU2H2L0</accession>
<dbReference type="CDD" id="cd01097">
    <property type="entry name" value="Tetrahydromethanopterin_reductase"/>
    <property type="match status" value="1"/>
</dbReference>
<dbReference type="NCBIfam" id="TIGR03559">
    <property type="entry name" value="F420_Rv3520c"/>
    <property type="match status" value="1"/>
</dbReference>
<proteinExistence type="predicted"/>
<protein>
    <submittedName>
        <fullName evidence="3">LLM class F420-dependent oxidoreductase</fullName>
        <ecNumber evidence="3">1.-.-.-</ecNumber>
    </submittedName>
</protein>
<dbReference type="Pfam" id="PF00296">
    <property type="entry name" value="Bac_luciferase"/>
    <property type="match status" value="1"/>
</dbReference>
<dbReference type="EMBL" id="JAVLVT010000001">
    <property type="protein sequence ID" value="MDS1269531.1"/>
    <property type="molecule type" value="Genomic_DNA"/>
</dbReference>
<gene>
    <name evidence="3" type="ORF">RIF23_04375</name>
</gene>
<feature type="domain" description="Luciferase-like" evidence="2">
    <location>
        <begin position="6"/>
        <end position="324"/>
    </location>
</feature>
<dbReference type="PANTHER" id="PTHR43244">
    <property type="match status" value="1"/>
</dbReference>
<dbReference type="EC" id="1.-.-.-" evidence="3"/>
<reference evidence="4" key="1">
    <citation type="submission" date="2023-07" db="EMBL/GenBank/DDBJ databases">
        <title>Novel species in the genus Lipingzhangella isolated from Sambhar Salt Lake.</title>
        <authorList>
            <person name="Jiya N."/>
            <person name="Kajale S."/>
            <person name="Sharma A."/>
        </authorList>
    </citation>
    <scope>NUCLEOTIDE SEQUENCE [LARGE SCALE GENOMIC DNA]</scope>
    <source>
        <strain evidence="4">LS1_29</strain>
    </source>
</reference>
<evidence type="ECO:0000256" key="1">
    <source>
        <dbReference type="ARBA" id="ARBA00023002"/>
    </source>
</evidence>
<sequence length="345" mass="37484">MRIAMPLQYAGDLKQATSLVAELEKVGLDRAWVAEAYGFDSPTTMGYLAARTERVEIGAAILPLYTRTPTLIAQTAAGLDYVSDGRAVLGLGASGPQVIEGWHGVPYTRPLGRTREIVDICRKVWAREDRLTHEGRNYTLPLPPDQGTGLGKPLKIINHPVRSQIPIYLASLGPKNVQLTAEIAEGWLPFLFVPEKANDIWGEALAEGRAKRSTELGPLEISAGGMLAIGEGEETKKLLDLARPLIALYVGGMGAKETNFYAQLATRYGYGAEADHIQELYLAGKKDEAAAAVPQELLELTNLVGPASYVRERIAAYREAGVTELNLTPVADDPVQLIEQVRSWV</sequence>
<dbReference type="SUPFAM" id="SSF51679">
    <property type="entry name" value="Bacterial luciferase-like"/>
    <property type="match status" value="1"/>
</dbReference>
<evidence type="ECO:0000313" key="4">
    <source>
        <dbReference type="Proteomes" id="UP001250214"/>
    </source>
</evidence>
<dbReference type="GO" id="GO:0016491">
    <property type="term" value="F:oxidoreductase activity"/>
    <property type="evidence" value="ECO:0007669"/>
    <property type="project" value="UniProtKB-KW"/>
</dbReference>
<dbReference type="Proteomes" id="UP001250214">
    <property type="component" value="Unassembled WGS sequence"/>
</dbReference>
<dbReference type="Gene3D" id="3.20.20.30">
    <property type="entry name" value="Luciferase-like domain"/>
    <property type="match status" value="1"/>
</dbReference>
<comment type="caution">
    <text evidence="3">The sequence shown here is derived from an EMBL/GenBank/DDBJ whole genome shotgun (WGS) entry which is preliminary data.</text>
</comment>